<dbReference type="Gramene" id="C.cajan_10846.t">
    <property type="protein sequence ID" value="C.cajan_10846.t.cds1"/>
    <property type="gene ID" value="C.cajan_10846"/>
</dbReference>
<accession>A0A151TY36</accession>
<dbReference type="PANTHER" id="PTHR48094">
    <property type="entry name" value="PROTEIN/NUCLEIC ACID DEGLYCASE DJ-1-RELATED"/>
    <property type="match status" value="1"/>
</dbReference>
<keyword evidence="4" id="KW-1185">Reference proteome</keyword>
<dbReference type="GO" id="GO:0005737">
    <property type="term" value="C:cytoplasm"/>
    <property type="evidence" value="ECO:0007669"/>
    <property type="project" value="TreeGrafter"/>
</dbReference>
<organism evidence="3 4">
    <name type="scientific">Cajanus cajan</name>
    <name type="common">Pigeon pea</name>
    <name type="synonym">Cajanus indicus</name>
    <dbReference type="NCBI Taxonomy" id="3821"/>
    <lineage>
        <taxon>Eukaryota</taxon>
        <taxon>Viridiplantae</taxon>
        <taxon>Streptophyta</taxon>
        <taxon>Embryophyta</taxon>
        <taxon>Tracheophyta</taxon>
        <taxon>Spermatophyta</taxon>
        <taxon>Magnoliopsida</taxon>
        <taxon>eudicotyledons</taxon>
        <taxon>Gunneridae</taxon>
        <taxon>Pentapetalae</taxon>
        <taxon>rosids</taxon>
        <taxon>fabids</taxon>
        <taxon>Fabales</taxon>
        <taxon>Fabaceae</taxon>
        <taxon>Papilionoideae</taxon>
        <taxon>50 kb inversion clade</taxon>
        <taxon>NPAAA clade</taxon>
        <taxon>indigoferoid/millettioid clade</taxon>
        <taxon>Phaseoleae</taxon>
        <taxon>Cajanus</taxon>
    </lineage>
</organism>
<dbReference type="Gene3D" id="3.40.50.880">
    <property type="match status" value="1"/>
</dbReference>
<feature type="transmembrane region" description="Helical" evidence="1">
    <location>
        <begin position="69"/>
        <end position="88"/>
    </location>
</feature>
<name>A0A151TY36_CAJCA</name>
<gene>
    <name evidence="3" type="ORF">KK1_011164</name>
</gene>
<dbReference type="GO" id="GO:1903189">
    <property type="term" value="P:glyoxal metabolic process"/>
    <property type="evidence" value="ECO:0007669"/>
    <property type="project" value="TreeGrafter"/>
</dbReference>
<keyword evidence="1" id="KW-0812">Transmembrane</keyword>
<keyword evidence="1" id="KW-1133">Transmembrane helix</keyword>
<dbReference type="SUPFAM" id="SSF52317">
    <property type="entry name" value="Class I glutamine amidotransferase-like"/>
    <property type="match status" value="1"/>
</dbReference>
<dbReference type="STRING" id="3821.A0A151TY36"/>
<dbReference type="EMBL" id="CM003605">
    <property type="protein sequence ID" value="KYP71884.1"/>
    <property type="molecule type" value="Genomic_DNA"/>
</dbReference>
<evidence type="ECO:0000313" key="3">
    <source>
        <dbReference type="EMBL" id="KYP71884.1"/>
    </source>
</evidence>
<reference evidence="3 4" key="1">
    <citation type="journal article" date="2012" name="Nat. Biotechnol.">
        <title>Draft genome sequence of pigeonpea (Cajanus cajan), an orphan legume crop of resource-poor farmers.</title>
        <authorList>
            <person name="Varshney R.K."/>
            <person name="Chen W."/>
            <person name="Li Y."/>
            <person name="Bharti A.K."/>
            <person name="Saxena R.K."/>
            <person name="Schlueter J.A."/>
            <person name="Donoghue M.T."/>
            <person name="Azam S."/>
            <person name="Fan G."/>
            <person name="Whaley A.M."/>
            <person name="Farmer A.D."/>
            <person name="Sheridan J."/>
            <person name="Iwata A."/>
            <person name="Tuteja R."/>
            <person name="Penmetsa R.V."/>
            <person name="Wu W."/>
            <person name="Upadhyaya H.D."/>
            <person name="Yang S.P."/>
            <person name="Shah T."/>
            <person name="Saxena K.B."/>
            <person name="Michael T."/>
            <person name="McCombie W.R."/>
            <person name="Yang B."/>
            <person name="Zhang G."/>
            <person name="Yang H."/>
            <person name="Wang J."/>
            <person name="Spillane C."/>
            <person name="Cook D.R."/>
            <person name="May G.D."/>
            <person name="Xu X."/>
            <person name="Jackson S.A."/>
        </authorList>
    </citation>
    <scope>NUCLEOTIDE SEQUENCE [LARGE SCALE GENOMIC DNA]</scope>
    <source>
        <strain evidence="4">cv. Asha</strain>
    </source>
</reference>
<sequence length="96" mass="10531">MEAVIMIHVLRRAGADVTVASVEPQLQVEAAGGTKLVADTSISACSDQIFDLVALPVSSLTKTAIDDAVTIYIYIYIYFIIIISKRHIIKCHINKR</sequence>
<protein>
    <recommendedName>
        <fullName evidence="2">DJ-1/PfpI domain-containing protein</fullName>
    </recommendedName>
</protein>
<dbReference type="InterPro" id="IPR050325">
    <property type="entry name" value="Prot/Nucl_acid_deglycase"/>
</dbReference>
<evidence type="ECO:0000256" key="1">
    <source>
        <dbReference type="SAM" id="Phobius"/>
    </source>
</evidence>
<evidence type="ECO:0000313" key="4">
    <source>
        <dbReference type="Proteomes" id="UP000075243"/>
    </source>
</evidence>
<dbReference type="Proteomes" id="UP000075243">
    <property type="component" value="Chromosome 3"/>
</dbReference>
<dbReference type="InterPro" id="IPR002818">
    <property type="entry name" value="DJ-1/PfpI"/>
</dbReference>
<keyword evidence="1" id="KW-0472">Membrane</keyword>
<dbReference type="AlphaFoldDB" id="A0A151TY36"/>
<dbReference type="InterPro" id="IPR029062">
    <property type="entry name" value="Class_I_gatase-like"/>
</dbReference>
<proteinExistence type="predicted"/>
<feature type="domain" description="DJ-1/PfpI" evidence="2">
    <location>
        <begin position="1"/>
        <end position="56"/>
    </location>
</feature>
<dbReference type="PANTHER" id="PTHR48094:SF7">
    <property type="entry name" value="PROTEIN DJ-1 HOMOLOG C"/>
    <property type="match status" value="1"/>
</dbReference>
<evidence type="ECO:0000259" key="2">
    <source>
        <dbReference type="Pfam" id="PF01965"/>
    </source>
</evidence>
<dbReference type="Pfam" id="PF01965">
    <property type="entry name" value="DJ-1_PfpI"/>
    <property type="match status" value="1"/>
</dbReference>